<accession>A0A1B2JFK8</accession>
<feature type="compositionally biased region" description="Acidic residues" evidence="3">
    <location>
        <begin position="14"/>
        <end position="24"/>
    </location>
</feature>
<evidence type="ECO:0000313" key="6">
    <source>
        <dbReference type="EMBL" id="ANZ76661.1"/>
    </source>
</evidence>
<keyword evidence="2" id="KW-0175">Coiled coil</keyword>
<proteinExistence type="inferred from homology"/>
<dbReference type="InterPro" id="IPR054414">
    <property type="entry name" value="Ccdc124/Oxs1_C"/>
</dbReference>
<dbReference type="InterPro" id="IPR054413">
    <property type="entry name" value="LSO1/2"/>
</dbReference>
<sequence>MAKKGKKSAKEPQEDVQSEEEDWESGSKKVNSKKSEKDAKKAEELRKKQEREALLKQEEELISAKAKKSGKNAKNASKKGGIDDAFNDFDKASTIDASGISDAIGALDLLKSDAGVSQADIDRHPERRVKAAYAAFQERRIPELKSENPGLRKQQLENLCYKEFQKSPENPMNGVTNVSYNAKEDEIQNLKFNVKKQKEKKYQR</sequence>
<reference evidence="6 7" key="1">
    <citation type="submission" date="2016-02" db="EMBL/GenBank/DDBJ databases">
        <title>Comparative genomic and transcriptomic foundation for Pichia pastoris.</title>
        <authorList>
            <person name="Love K.R."/>
            <person name="Shah K.A."/>
            <person name="Whittaker C.A."/>
            <person name="Wu J."/>
            <person name="Bartlett M.C."/>
            <person name="Ma D."/>
            <person name="Leeson R.L."/>
            <person name="Priest M."/>
            <person name="Young S.K."/>
            <person name="Love J.C."/>
        </authorList>
    </citation>
    <scope>NUCLEOTIDE SEQUENCE [LARGE SCALE GENOMIC DNA]</scope>
    <source>
        <strain evidence="6 7">ATCC 28485</strain>
    </source>
</reference>
<dbReference type="AlphaFoldDB" id="A0A1B2JFK8"/>
<feature type="region of interest" description="Disordered" evidence="3">
    <location>
        <begin position="64"/>
        <end position="88"/>
    </location>
</feature>
<dbReference type="PANTHER" id="PTHR21680:SF0">
    <property type="entry name" value="COILED-COIL DOMAIN-CONTAINING PROTEIN 124"/>
    <property type="match status" value="1"/>
</dbReference>
<feature type="domain" description="LSO1/LSO2" evidence="5">
    <location>
        <begin position="3"/>
        <end position="59"/>
    </location>
</feature>
<dbReference type="GO" id="GO:0006366">
    <property type="term" value="P:transcription by RNA polymerase II"/>
    <property type="evidence" value="ECO:0007669"/>
    <property type="project" value="TreeGrafter"/>
</dbReference>
<feature type="compositionally biased region" description="Basic and acidic residues" evidence="3">
    <location>
        <begin position="33"/>
        <end position="51"/>
    </location>
</feature>
<dbReference type="OrthoDB" id="76412at2759"/>
<organism evidence="6 7">
    <name type="scientific">Komagataella pastoris</name>
    <name type="common">Yeast</name>
    <name type="synonym">Pichia pastoris</name>
    <dbReference type="NCBI Taxonomy" id="4922"/>
    <lineage>
        <taxon>Eukaryota</taxon>
        <taxon>Fungi</taxon>
        <taxon>Dikarya</taxon>
        <taxon>Ascomycota</taxon>
        <taxon>Saccharomycotina</taxon>
        <taxon>Pichiomycetes</taxon>
        <taxon>Pichiales</taxon>
        <taxon>Pichiaceae</taxon>
        <taxon>Komagataella</taxon>
    </lineage>
</organism>
<gene>
    <name evidence="6" type="ORF">ATY40_BA7503468</name>
</gene>
<keyword evidence="7" id="KW-1185">Reference proteome</keyword>
<dbReference type="InterPro" id="IPR010422">
    <property type="entry name" value="Ccdc124/Oxs1"/>
</dbReference>
<dbReference type="PANTHER" id="PTHR21680">
    <property type="entry name" value="COILED-COIL DOMAIN-CONTAINING PROTEIN 124"/>
    <property type="match status" value="1"/>
</dbReference>
<evidence type="ECO:0000313" key="7">
    <source>
        <dbReference type="Proteomes" id="UP000094565"/>
    </source>
</evidence>
<protein>
    <submittedName>
        <fullName evidence="6">BA75_03468T0</fullName>
    </submittedName>
</protein>
<dbReference type="Pfam" id="PF22048">
    <property type="entry name" value="LSO1_2-like"/>
    <property type="match status" value="1"/>
</dbReference>
<dbReference type="EMBL" id="CP014586">
    <property type="protein sequence ID" value="ANZ76661.1"/>
    <property type="molecule type" value="Genomic_DNA"/>
</dbReference>
<evidence type="ECO:0000259" key="5">
    <source>
        <dbReference type="Pfam" id="PF22048"/>
    </source>
</evidence>
<dbReference type="GO" id="GO:0005634">
    <property type="term" value="C:nucleus"/>
    <property type="evidence" value="ECO:0007669"/>
    <property type="project" value="TreeGrafter"/>
</dbReference>
<dbReference type="Proteomes" id="UP000094565">
    <property type="component" value="Chromosome 3"/>
</dbReference>
<evidence type="ECO:0000259" key="4">
    <source>
        <dbReference type="Pfam" id="PF06244"/>
    </source>
</evidence>
<feature type="domain" description="Coiled-coil" evidence="4">
    <location>
        <begin position="90"/>
        <end position="173"/>
    </location>
</feature>
<evidence type="ECO:0000256" key="3">
    <source>
        <dbReference type="SAM" id="MobiDB-lite"/>
    </source>
</evidence>
<evidence type="ECO:0000256" key="1">
    <source>
        <dbReference type="ARBA" id="ARBA00008296"/>
    </source>
</evidence>
<name>A0A1B2JFK8_PICPA</name>
<dbReference type="GO" id="GO:0003713">
    <property type="term" value="F:transcription coactivator activity"/>
    <property type="evidence" value="ECO:0007669"/>
    <property type="project" value="TreeGrafter"/>
</dbReference>
<evidence type="ECO:0000256" key="2">
    <source>
        <dbReference type="ARBA" id="ARBA00023054"/>
    </source>
</evidence>
<dbReference type="Pfam" id="PF06244">
    <property type="entry name" value="Ccdc124"/>
    <property type="match status" value="1"/>
</dbReference>
<feature type="region of interest" description="Disordered" evidence="3">
    <location>
        <begin position="1"/>
        <end position="51"/>
    </location>
</feature>
<comment type="similarity">
    <text evidence="1">Belongs to the CCDC124 family.</text>
</comment>